<accession>A0AA96DSZ8</accession>
<dbReference type="AlphaFoldDB" id="A0AA96DSZ8"/>
<dbReference type="EMBL" id="CP134854">
    <property type="protein sequence ID" value="WNL30713.1"/>
    <property type="molecule type" value="Genomic_DNA"/>
</dbReference>
<sequence length="300" mass="35741">MKQINLNIVNKDFLKSYCDSININEIKIKLENLIPKPKEVIDNLEDIVIANKKEIEGKYLNLLLNYSDDNKKKIENIFSYSSYRQNDKFMKYFKKLNIKSCPFCNNNYVYFYKKNAKTFNTIATLEHYYPKASYPHLSLSFFNLIPSCSTCNSKFKGKIKHVGEILHPYYEDFDSKAKFSISIDNLPVNKDIELEINLESNDARCKQSIDRFQLDKIYKQHNDIAKEIWNKAQVYNESRIEELYDNFYKDLGYSKEDVKNMVFCNYLQKDDIYKRNHSKLTQDILEQFKIKISTKEESEY</sequence>
<organism evidence="1">
    <name type="scientific">Arcobacter sp. AZ-2023</name>
    <dbReference type="NCBI Taxonomy" id="3074453"/>
    <lineage>
        <taxon>Bacteria</taxon>
        <taxon>Pseudomonadati</taxon>
        <taxon>Campylobacterota</taxon>
        <taxon>Epsilonproteobacteria</taxon>
        <taxon>Campylobacterales</taxon>
        <taxon>Arcobacteraceae</taxon>
        <taxon>Arcobacter</taxon>
    </lineage>
</organism>
<protein>
    <recommendedName>
        <fullName evidence="2">HNH endonuclease</fullName>
    </recommendedName>
</protein>
<dbReference type="Gene3D" id="1.10.30.50">
    <property type="match status" value="1"/>
</dbReference>
<gene>
    <name evidence="1" type="ORF">RMQ68_04820</name>
</gene>
<proteinExistence type="predicted"/>
<reference evidence="1" key="1">
    <citation type="submission" date="2023-09" db="EMBL/GenBank/DDBJ databases">
        <title>Arcobacter tbilisiensis sp. nov. isolated from chicken meat in Tbilisi, Georgia.</title>
        <authorList>
            <person name="Matthias R."/>
            <person name="Zautner A.E."/>
        </authorList>
    </citation>
    <scope>NUCLEOTIDE SEQUENCE</scope>
    <source>
        <strain evidence="1">LEO 52</strain>
    </source>
</reference>
<name>A0AA96DSZ8_9BACT</name>
<evidence type="ECO:0008006" key="2">
    <source>
        <dbReference type="Google" id="ProtNLM"/>
    </source>
</evidence>
<evidence type="ECO:0000313" key="1">
    <source>
        <dbReference type="EMBL" id="WNL30713.1"/>
    </source>
</evidence>